<dbReference type="Proteomes" id="UP000011096">
    <property type="component" value="Unassembled WGS sequence"/>
</dbReference>
<dbReference type="AlphaFoldDB" id="A0A7J6ING7"/>
<protein>
    <submittedName>
        <fullName evidence="2">Uncharacterized protein</fullName>
    </submittedName>
</protein>
<sequence length="84" mass="9708">MYLGKNLFLRSQSLKPLSPTSPPPIEALSLPVLRSQFFFDRGNPRTTCFLPLEPTHQIPLTSTQQSLTRKSRPVHDVNRHHYLR</sequence>
<reference evidence="2 3" key="1">
    <citation type="submission" date="2012-08" db="EMBL/GenBank/DDBJ databases">
        <authorList>
            <person name="Gan P.H.P."/>
            <person name="Ikeda K."/>
            <person name="Irieda H."/>
            <person name="Narusaka M."/>
            <person name="O'Connell R.J."/>
            <person name="Narusaka Y."/>
            <person name="Takano Y."/>
            <person name="Kubo Y."/>
            <person name="Shirasu K."/>
        </authorList>
    </citation>
    <scope>NUCLEOTIDE SEQUENCE [LARGE SCALE GENOMIC DNA]</scope>
    <source>
        <strain evidence="2 3">Nara gc5</strain>
    </source>
</reference>
<organism evidence="2 3">
    <name type="scientific">Colletotrichum fructicola (strain Nara gc5)</name>
    <name type="common">Anthracnose fungus</name>
    <name type="synonym">Colletotrichum gloeosporioides (strain Nara gc5)</name>
    <dbReference type="NCBI Taxonomy" id="1213859"/>
    <lineage>
        <taxon>Eukaryota</taxon>
        <taxon>Fungi</taxon>
        <taxon>Dikarya</taxon>
        <taxon>Ascomycota</taxon>
        <taxon>Pezizomycotina</taxon>
        <taxon>Sordariomycetes</taxon>
        <taxon>Hypocreomycetidae</taxon>
        <taxon>Glomerellales</taxon>
        <taxon>Glomerellaceae</taxon>
        <taxon>Colletotrichum</taxon>
        <taxon>Colletotrichum gloeosporioides species complex</taxon>
    </lineage>
</organism>
<accession>A0A7J6ING7</accession>
<comment type="caution">
    <text evidence="2">The sequence shown here is derived from an EMBL/GenBank/DDBJ whole genome shotgun (WGS) entry which is preliminary data.</text>
</comment>
<evidence type="ECO:0000256" key="1">
    <source>
        <dbReference type="SAM" id="MobiDB-lite"/>
    </source>
</evidence>
<dbReference type="GeneID" id="43607529"/>
<feature type="compositionally biased region" description="Basic and acidic residues" evidence="1">
    <location>
        <begin position="73"/>
        <end position="84"/>
    </location>
</feature>
<gene>
    <name evidence="2" type="ORF">CGGC5_v013797</name>
</gene>
<keyword evidence="3" id="KW-1185">Reference proteome</keyword>
<reference evidence="2 3" key="2">
    <citation type="submission" date="2020-04" db="EMBL/GenBank/DDBJ databases">
        <title>Genome sequencing and assembly of multiple isolates from the Colletotrichum gloeosporioides species complex.</title>
        <authorList>
            <person name="Gan P."/>
            <person name="Shirasu K."/>
        </authorList>
    </citation>
    <scope>NUCLEOTIDE SEQUENCE [LARGE SCALE GENOMIC DNA]</scope>
    <source>
        <strain evidence="2 3">Nara gc5</strain>
    </source>
</reference>
<feature type="region of interest" description="Disordered" evidence="1">
    <location>
        <begin position="60"/>
        <end position="84"/>
    </location>
</feature>
<dbReference type="EMBL" id="ANPB02000008">
    <property type="protein sequence ID" value="KAF4478288.1"/>
    <property type="molecule type" value="Genomic_DNA"/>
</dbReference>
<evidence type="ECO:0000313" key="2">
    <source>
        <dbReference type="EMBL" id="KAF4478288.1"/>
    </source>
</evidence>
<evidence type="ECO:0000313" key="3">
    <source>
        <dbReference type="Proteomes" id="UP000011096"/>
    </source>
</evidence>
<name>A0A7J6ING7_COLFN</name>
<dbReference type="InParanoid" id="A0A7J6ING7"/>
<dbReference type="RefSeq" id="XP_066007798.1">
    <property type="nucleotide sequence ID" value="XM_066152987.1"/>
</dbReference>
<proteinExistence type="predicted"/>